<name>A0A6G0VQG6_APHCR</name>
<proteinExistence type="predicted"/>
<evidence type="ECO:0000313" key="1">
    <source>
        <dbReference type="EMBL" id="KAF0705441.1"/>
    </source>
</evidence>
<dbReference type="AlphaFoldDB" id="A0A6G0VQG6"/>
<feature type="non-terminal residue" evidence="1">
    <location>
        <position position="160"/>
    </location>
</feature>
<gene>
    <name evidence="1" type="ORF">FWK35_00028699</name>
</gene>
<dbReference type="Proteomes" id="UP000478052">
    <property type="component" value="Unassembled WGS sequence"/>
</dbReference>
<reference evidence="1 2" key="1">
    <citation type="submission" date="2019-08" db="EMBL/GenBank/DDBJ databases">
        <title>Whole genome of Aphis craccivora.</title>
        <authorList>
            <person name="Voronova N.V."/>
            <person name="Shulinski R.S."/>
            <person name="Bandarenka Y.V."/>
            <person name="Zhorov D.G."/>
            <person name="Warner D."/>
        </authorList>
    </citation>
    <scope>NUCLEOTIDE SEQUENCE [LARGE SCALE GENOMIC DNA]</scope>
    <source>
        <strain evidence="1">180601</strain>
        <tissue evidence="1">Whole Body</tissue>
    </source>
</reference>
<dbReference type="EMBL" id="VUJU01013243">
    <property type="protein sequence ID" value="KAF0705441.1"/>
    <property type="molecule type" value="Genomic_DNA"/>
</dbReference>
<organism evidence="1 2">
    <name type="scientific">Aphis craccivora</name>
    <name type="common">Cowpea aphid</name>
    <dbReference type="NCBI Taxonomy" id="307492"/>
    <lineage>
        <taxon>Eukaryota</taxon>
        <taxon>Metazoa</taxon>
        <taxon>Ecdysozoa</taxon>
        <taxon>Arthropoda</taxon>
        <taxon>Hexapoda</taxon>
        <taxon>Insecta</taxon>
        <taxon>Pterygota</taxon>
        <taxon>Neoptera</taxon>
        <taxon>Paraneoptera</taxon>
        <taxon>Hemiptera</taxon>
        <taxon>Sternorrhyncha</taxon>
        <taxon>Aphidomorpha</taxon>
        <taxon>Aphidoidea</taxon>
        <taxon>Aphididae</taxon>
        <taxon>Aphidini</taxon>
        <taxon>Aphis</taxon>
        <taxon>Aphis</taxon>
    </lineage>
</organism>
<keyword evidence="2" id="KW-1185">Reference proteome</keyword>
<sequence>MLFKELNEKYDIEYFLMRCLTQDCIESLFLVLRAKGDNNLTPDASKIQSAIQEIDNIDDHYSSMNIEYILMKDETTNSVAYVTGSICSQLDHKPCIEILATNNKDTDTKFDLDNTHIGIKEYEGYSLLYPHAKTLEFTKHVSIVSALFHANIENLLLKKK</sequence>
<evidence type="ECO:0000313" key="2">
    <source>
        <dbReference type="Proteomes" id="UP000478052"/>
    </source>
</evidence>
<accession>A0A6G0VQG6</accession>
<comment type="caution">
    <text evidence="1">The sequence shown here is derived from an EMBL/GenBank/DDBJ whole genome shotgun (WGS) entry which is preliminary data.</text>
</comment>
<protein>
    <submittedName>
        <fullName evidence="1">Uncharacterized protein</fullName>
    </submittedName>
</protein>